<comment type="caution">
    <text evidence="2">The sequence shown here is derived from an EMBL/GenBank/DDBJ whole genome shotgun (WGS) entry which is preliminary data.</text>
</comment>
<gene>
    <name evidence="2" type="ORF">ETQ85_06645</name>
</gene>
<accession>A0A6C2D342</accession>
<feature type="domain" description="Aminoglycoside phosphotransferase" evidence="1">
    <location>
        <begin position="53"/>
        <end position="251"/>
    </location>
</feature>
<evidence type="ECO:0000313" key="3">
    <source>
        <dbReference type="Proteomes" id="UP000389128"/>
    </source>
</evidence>
<dbReference type="AlphaFoldDB" id="A0A6C2D342"/>
<dbReference type="Gene3D" id="3.40.50.300">
    <property type="entry name" value="P-loop containing nucleotide triphosphate hydrolases"/>
    <property type="match status" value="1"/>
</dbReference>
<dbReference type="SUPFAM" id="SSF52540">
    <property type="entry name" value="P-loop containing nucleoside triphosphate hydrolases"/>
    <property type="match status" value="1"/>
</dbReference>
<dbReference type="RefSeq" id="WP_148578269.1">
    <property type="nucleotide sequence ID" value="NZ_SDKK01000005.1"/>
</dbReference>
<sequence length="477" mass="53028">MFAPLPDWLEEFRAQLGAEVIETHISWLLLADGCAWKLKKPLTLPFLDYGTQEKRHFFCQEELRLNRRFAPELYLGLDEAGNSGEWAVKMRRFPESQRLDRVCARGQLRRAHLSELAQVIHALHAGAAVAGADSRFGEPEQVLAPALDNFTELLPLLPAESSRLDRLATWTQAEFTRIRGHLAARKATGRVRECHGDLHLGNLVLLHGQVIPFDCIEFNEDFRWIDVASELAFTYVDLLDHRRPDLAAWLLNEWLAESGDFDAVPVLRFYAVYKAMVRAKVAGLSGTAEVATGYLDLAESLATPPAPRLLITHGLSGSGKTTCSGELLMADPVASTLRLRADVERKRLHGLPPLARSRSDLAGGIYTQEATVRTYARLGEVAGLMLDAGWSVIIDAAFLKHSERANFHTLADQHNADFAILACSAPFDELCRRLEARRGDASEATVAVLKRQLDWVEPLTADELPLAIHPVQRSDPT</sequence>
<dbReference type="OrthoDB" id="9810277at2"/>
<dbReference type="PANTHER" id="PTHR43883:SF1">
    <property type="entry name" value="GLUCONOKINASE"/>
    <property type="match status" value="1"/>
</dbReference>
<dbReference type="InterPro" id="IPR002575">
    <property type="entry name" value="Aminoglycoside_PTrfase"/>
</dbReference>
<dbReference type="Gene3D" id="3.90.1200.10">
    <property type="match status" value="1"/>
</dbReference>
<dbReference type="SUPFAM" id="SSF56112">
    <property type="entry name" value="Protein kinase-like (PK-like)"/>
    <property type="match status" value="1"/>
</dbReference>
<dbReference type="EMBL" id="SDKK01000005">
    <property type="protein sequence ID" value="TYC60179.1"/>
    <property type="molecule type" value="Genomic_DNA"/>
</dbReference>
<dbReference type="Pfam" id="PF13671">
    <property type="entry name" value="AAA_33"/>
    <property type="match status" value="1"/>
</dbReference>
<dbReference type="Pfam" id="PF01636">
    <property type="entry name" value="APH"/>
    <property type="match status" value="1"/>
</dbReference>
<dbReference type="Proteomes" id="UP000389128">
    <property type="component" value="Unassembled WGS sequence"/>
</dbReference>
<evidence type="ECO:0000259" key="1">
    <source>
        <dbReference type="Pfam" id="PF01636"/>
    </source>
</evidence>
<dbReference type="InterPro" id="IPR011009">
    <property type="entry name" value="Kinase-like_dom_sf"/>
</dbReference>
<dbReference type="InterPro" id="IPR027417">
    <property type="entry name" value="P-loop_NTPase"/>
</dbReference>
<keyword evidence="3" id="KW-1185">Reference proteome</keyword>
<protein>
    <recommendedName>
        <fullName evidence="1">Aminoglycoside phosphotransferase domain-containing protein</fullName>
    </recommendedName>
</protein>
<proteinExistence type="predicted"/>
<name>A0A6C2D342_9RHOO</name>
<dbReference type="InterPro" id="IPR052732">
    <property type="entry name" value="Cell-binding_unc_protein"/>
</dbReference>
<reference evidence="2 3" key="1">
    <citation type="submission" date="2019-01" db="EMBL/GenBank/DDBJ databases">
        <title>Zoogloea oleivorans genome sequencing and assembly.</title>
        <authorList>
            <person name="Tancsics A."/>
            <person name="Farkas M."/>
            <person name="Kriszt B."/>
            <person name="Maroti G."/>
            <person name="Horvath B."/>
        </authorList>
    </citation>
    <scope>NUCLEOTIDE SEQUENCE [LARGE SCALE GENOMIC DNA]</scope>
    <source>
        <strain evidence="2 3">Buc</strain>
    </source>
</reference>
<organism evidence="2 3">
    <name type="scientific">Zoogloea oleivorans</name>
    <dbReference type="NCBI Taxonomy" id="1552750"/>
    <lineage>
        <taxon>Bacteria</taxon>
        <taxon>Pseudomonadati</taxon>
        <taxon>Pseudomonadota</taxon>
        <taxon>Betaproteobacteria</taxon>
        <taxon>Rhodocyclales</taxon>
        <taxon>Zoogloeaceae</taxon>
        <taxon>Zoogloea</taxon>
    </lineage>
</organism>
<dbReference type="PANTHER" id="PTHR43883">
    <property type="entry name" value="SLR0207 PROTEIN"/>
    <property type="match status" value="1"/>
</dbReference>
<evidence type="ECO:0000313" key="2">
    <source>
        <dbReference type="EMBL" id="TYC60179.1"/>
    </source>
</evidence>